<keyword evidence="1" id="KW-0732">Signal</keyword>
<evidence type="ECO:0000313" key="3">
    <source>
        <dbReference type="Proteomes" id="UP000015100"/>
    </source>
</evidence>
<reference evidence="2 3" key="1">
    <citation type="journal article" date="2013" name="PLoS Genet.">
        <title>Genomic mechanisms accounting for the adaptation to parasitism in nematode-trapping fungi.</title>
        <authorList>
            <person name="Meerupati T."/>
            <person name="Andersson K.M."/>
            <person name="Friman E."/>
            <person name="Kumar D."/>
            <person name="Tunlid A."/>
            <person name="Ahren D."/>
        </authorList>
    </citation>
    <scope>NUCLEOTIDE SEQUENCE [LARGE SCALE GENOMIC DNA]</scope>
    <source>
        <strain evidence="2 3">CBS 200.50</strain>
    </source>
</reference>
<evidence type="ECO:0000256" key="1">
    <source>
        <dbReference type="SAM" id="SignalP"/>
    </source>
</evidence>
<feature type="signal peptide" evidence="1">
    <location>
        <begin position="1"/>
        <end position="21"/>
    </location>
</feature>
<accession>S8BP43</accession>
<organism evidence="2 3">
    <name type="scientific">Dactylellina haptotyla (strain CBS 200.50)</name>
    <name type="common">Nematode-trapping fungus</name>
    <name type="synonym">Monacrosporium haptotylum</name>
    <dbReference type="NCBI Taxonomy" id="1284197"/>
    <lineage>
        <taxon>Eukaryota</taxon>
        <taxon>Fungi</taxon>
        <taxon>Dikarya</taxon>
        <taxon>Ascomycota</taxon>
        <taxon>Pezizomycotina</taxon>
        <taxon>Orbiliomycetes</taxon>
        <taxon>Orbiliales</taxon>
        <taxon>Orbiliaceae</taxon>
        <taxon>Dactylellina</taxon>
    </lineage>
</organism>
<dbReference type="HOGENOM" id="CLU_1120148_0_0_1"/>
<proteinExistence type="predicted"/>
<reference evidence="3" key="2">
    <citation type="submission" date="2013-04" db="EMBL/GenBank/DDBJ databases">
        <title>Genomic mechanisms accounting for the adaptation to parasitism in nematode-trapping fungi.</title>
        <authorList>
            <person name="Ahren D.G."/>
        </authorList>
    </citation>
    <scope>NUCLEOTIDE SEQUENCE [LARGE SCALE GENOMIC DNA]</scope>
    <source>
        <strain evidence="3">CBS 200.50</strain>
    </source>
</reference>
<protein>
    <submittedName>
        <fullName evidence="2">Uncharacterized protein</fullName>
    </submittedName>
</protein>
<feature type="chain" id="PRO_5004548498" evidence="1">
    <location>
        <begin position="22"/>
        <end position="248"/>
    </location>
</feature>
<gene>
    <name evidence="2" type="ORF">H072_4864</name>
</gene>
<keyword evidence="3" id="KW-1185">Reference proteome</keyword>
<dbReference type="EMBL" id="AQGS01000254">
    <property type="protein sequence ID" value="EPS41278.1"/>
    <property type="molecule type" value="Genomic_DNA"/>
</dbReference>
<dbReference type="Proteomes" id="UP000015100">
    <property type="component" value="Unassembled WGS sequence"/>
</dbReference>
<dbReference type="AlphaFoldDB" id="S8BP43"/>
<dbReference type="OMA" id="WTRYRRT"/>
<comment type="caution">
    <text evidence="2">The sequence shown here is derived from an EMBL/GenBank/DDBJ whole genome shotgun (WGS) entry which is preliminary data.</text>
</comment>
<evidence type="ECO:0000313" key="2">
    <source>
        <dbReference type="EMBL" id="EPS41278.1"/>
    </source>
</evidence>
<sequence>MRVSLASIMVFPLLASALVELEPHSFATGNKTGICNNRSFRRYIDAVKASSSSVKAWCAAQTATIENNTFSVTSTVTVTRAAKYKVTKMRTKTERRKVTQIKGTKTVTVRRRTTATTTSGAIAVRSTGTAVNALVLDASATGDIIKRSTLLEEEGLERRAGGASTTGRPSSWARFSSRMLQKLCKCLGSPWSTVTADGTSTHTNWKTFTVFKSASSGATVGTTTVDVTVTANGTTTVTQEKTTTVTVT</sequence>
<name>S8BP43_DACHA</name>